<dbReference type="EMBL" id="JAPWTK010000007">
    <property type="protein sequence ID" value="KAJ8960939.1"/>
    <property type="molecule type" value="Genomic_DNA"/>
</dbReference>
<dbReference type="AlphaFoldDB" id="A0AAV8ZC61"/>
<evidence type="ECO:0000313" key="3">
    <source>
        <dbReference type="Proteomes" id="UP001162162"/>
    </source>
</evidence>
<proteinExistence type="predicted"/>
<organism evidence="2 3">
    <name type="scientific">Aromia moschata</name>
    <dbReference type="NCBI Taxonomy" id="1265417"/>
    <lineage>
        <taxon>Eukaryota</taxon>
        <taxon>Metazoa</taxon>
        <taxon>Ecdysozoa</taxon>
        <taxon>Arthropoda</taxon>
        <taxon>Hexapoda</taxon>
        <taxon>Insecta</taxon>
        <taxon>Pterygota</taxon>
        <taxon>Neoptera</taxon>
        <taxon>Endopterygota</taxon>
        <taxon>Coleoptera</taxon>
        <taxon>Polyphaga</taxon>
        <taxon>Cucujiformia</taxon>
        <taxon>Chrysomeloidea</taxon>
        <taxon>Cerambycidae</taxon>
        <taxon>Cerambycinae</taxon>
        <taxon>Callichromatini</taxon>
        <taxon>Aromia</taxon>
    </lineage>
</organism>
<keyword evidence="3" id="KW-1185">Reference proteome</keyword>
<name>A0AAV8ZC61_9CUCU</name>
<feature type="region of interest" description="Disordered" evidence="1">
    <location>
        <begin position="1"/>
        <end position="40"/>
    </location>
</feature>
<feature type="compositionally biased region" description="Basic and acidic residues" evidence="1">
    <location>
        <begin position="13"/>
        <end position="27"/>
    </location>
</feature>
<dbReference type="Proteomes" id="UP001162162">
    <property type="component" value="Unassembled WGS sequence"/>
</dbReference>
<sequence>MLSVQMEQLVNLKFKEGRETTEDDPRPGRPSTSKTDENIEKMDGYQPSAANVKHTEASRCLAFGRNYYEIPRVDGGKTSGFPTRNRKRYTCEASAITASQTTRVLSVIADIPYYKIKTYL</sequence>
<protein>
    <submittedName>
        <fullName evidence="2">Uncharacterized protein</fullName>
    </submittedName>
</protein>
<evidence type="ECO:0000313" key="2">
    <source>
        <dbReference type="EMBL" id="KAJ8960939.1"/>
    </source>
</evidence>
<gene>
    <name evidence="2" type="ORF">NQ318_020239</name>
</gene>
<reference evidence="2" key="1">
    <citation type="journal article" date="2023" name="Insect Mol. Biol.">
        <title>Genome sequencing provides insights into the evolution of gene families encoding plant cell wall-degrading enzymes in longhorned beetles.</title>
        <authorList>
            <person name="Shin N.R."/>
            <person name="Okamura Y."/>
            <person name="Kirsch R."/>
            <person name="Pauchet Y."/>
        </authorList>
    </citation>
    <scope>NUCLEOTIDE SEQUENCE</scope>
    <source>
        <strain evidence="2">AMC_N1</strain>
    </source>
</reference>
<accession>A0AAV8ZC61</accession>
<evidence type="ECO:0000256" key="1">
    <source>
        <dbReference type="SAM" id="MobiDB-lite"/>
    </source>
</evidence>
<comment type="caution">
    <text evidence="2">The sequence shown here is derived from an EMBL/GenBank/DDBJ whole genome shotgun (WGS) entry which is preliminary data.</text>
</comment>